<reference evidence="6" key="1">
    <citation type="journal article" date="2020" name="mSystems">
        <title>Genome- and Community-Level Interaction Insights into Carbon Utilization and Element Cycling Functions of Hydrothermarchaeota in Hydrothermal Sediment.</title>
        <authorList>
            <person name="Zhou Z."/>
            <person name="Liu Y."/>
            <person name="Xu W."/>
            <person name="Pan J."/>
            <person name="Luo Z.H."/>
            <person name="Li M."/>
        </authorList>
    </citation>
    <scope>NUCLEOTIDE SEQUENCE [LARGE SCALE GENOMIC DNA]</scope>
    <source>
        <strain evidence="6">SpSt-1224</strain>
    </source>
</reference>
<dbReference type="InterPro" id="IPR027417">
    <property type="entry name" value="P-loop_NTPase"/>
</dbReference>
<dbReference type="Gene3D" id="3.40.50.1010">
    <property type="entry name" value="5'-nuclease"/>
    <property type="match status" value="1"/>
</dbReference>
<dbReference type="GO" id="GO:0005829">
    <property type="term" value="C:cytosol"/>
    <property type="evidence" value="ECO:0007669"/>
    <property type="project" value="TreeGrafter"/>
</dbReference>
<dbReference type="Proteomes" id="UP000885986">
    <property type="component" value="Unassembled WGS sequence"/>
</dbReference>
<dbReference type="InterPro" id="IPR051451">
    <property type="entry name" value="PhoH2-like"/>
</dbReference>
<dbReference type="AlphaFoldDB" id="A0A7C2XWH5"/>
<dbReference type="SUPFAM" id="SSF52540">
    <property type="entry name" value="P-loop containing nucleoside triphosphate hydrolases"/>
    <property type="match status" value="1"/>
</dbReference>
<evidence type="ECO:0000256" key="1">
    <source>
        <dbReference type="ARBA" id="ARBA00010393"/>
    </source>
</evidence>
<proteinExistence type="inferred from homology"/>
<dbReference type="InterPro" id="IPR002716">
    <property type="entry name" value="PIN_dom"/>
</dbReference>
<gene>
    <name evidence="6" type="ORF">ENN98_08490</name>
</gene>
<dbReference type="Pfam" id="PF13638">
    <property type="entry name" value="PIN_4"/>
    <property type="match status" value="1"/>
</dbReference>
<keyword evidence="3" id="KW-0067">ATP-binding</keyword>
<dbReference type="FunFam" id="3.40.50.300:FF:000013">
    <property type="entry name" value="PhoH family ATPase"/>
    <property type="match status" value="1"/>
</dbReference>
<name>A0A7C2XWH5_9BACT</name>
<comment type="similarity">
    <text evidence="1">Belongs to the PhoH family.</text>
</comment>
<protein>
    <submittedName>
        <fullName evidence="6">PhoH family protein</fullName>
    </submittedName>
</protein>
<dbReference type="SUPFAM" id="SSF88723">
    <property type="entry name" value="PIN domain-like"/>
    <property type="match status" value="1"/>
</dbReference>
<comment type="similarity">
    <text evidence="4">In the N-terminal section; belongs to the PINc/VapC protein family.</text>
</comment>
<dbReference type="EMBL" id="DSDS01000190">
    <property type="protein sequence ID" value="HET98698.1"/>
    <property type="molecule type" value="Genomic_DNA"/>
</dbReference>
<dbReference type="PANTHER" id="PTHR30473:SF2">
    <property type="entry name" value="PIN DOMAIN-CONTAINING PROTEIN"/>
    <property type="match status" value="1"/>
</dbReference>
<keyword evidence="2" id="KW-0547">Nucleotide-binding</keyword>
<evidence type="ECO:0000256" key="2">
    <source>
        <dbReference type="ARBA" id="ARBA00022741"/>
    </source>
</evidence>
<dbReference type="PANTHER" id="PTHR30473">
    <property type="entry name" value="PROTEIN PHOH"/>
    <property type="match status" value="1"/>
</dbReference>
<dbReference type="InterPro" id="IPR003714">
    <property type="entry name" value="PhoH"/>
</dbReference>
<evidence type="ECO:0000256" key="4">
    <source>
        <dbReference type="ARBA" id="ARBA00046345"/>
    </source>
</evidence>
<evidence type="ECO:0000256" key="3">
    <source>
        <dbReference type="ARBA" id="ARBA00022840"/>
    </source>
</evidence>
<evidence type="ECO:0000313" key="6">
    <source>
        <dbReference type="EMBL" id="HET98698.1"/>
    </source>
</evidence>
<sequence>MTAGKSRKIFVLDTNVILHDSSCIYQFAEHDVVVPIPVLEELDNFKKGNQSVNFHAREFARALDELSGDKLFNGGVRIGDGQGVIQVKLERPMHEDLADNFSCKPDHRILNIAYCLARERSGREVVLVSKDVNLRMKAKAVGILAEDYKTDQVKDVNTLYRGHRLEEGVAEDVFAGLYNGSSDFPVERLPLGRQLCVNEYLVLRNENRSALGFYDVASGAVRRVDKLISYGVTPRNAEQTFAMDALCNSEIPLVTITGKAGTGKTLLALAAALRERGHFRQIFMARPVVPLSSKDIGYLPGDIEAKLDPYMQPLYDNLGVMQLAEKSQSGGRPIAELLEEKKLVVAPLAYIRGRSLVKIFFIVDEAQNLTPHEIKTIITRAGEGTKVVFTGDIFQIDHPYLDSHTNGLSYLIEKMQGQRLYAHINLEKGERSELAELASNLL</sequence>
<comment type="caution">
    <text evidence="6">The sequence shown here is derived from an EMBL/GenBank/DDBJ whole genome shotgun (WGS) entry which is preliminary data.</text>
</comment>
<evidence type="ECO:0000259" key="5">
    <source>
        <dbReference type="SMART" id="SM00670"/>
    </source>
</evidence>
<dbReference type="CDD" id="cd09883">
    <property type="entry name" value="PIN_VapC_PhoHL-ATPase"/>
    <property type="match status" value="1"/>
</dbReference>
<dbReference type="Gene3D" id="3.40.50.300">
    <property type="entry name" value="P-loop containing nucleotide triphosphate hydrolases"/>
    <property type="match status" value="1"/>
</dbReference>
<dbReference type="GO" id="GO:0005524">
    <property type="term" value="F:ATP binding"/>
    <property type="evidence" value="ECO:0007669"/>
    <property type="project" value="UniProtKB-KW"/>
</dbReference>
<organism evidence="6">
    <name type="scientific">Desulfurivibrio alkaliphilus</name>
    <dbReference type="NCBI Taxonomy" id="427923"/>
    <lineage>
        <taxon>Bacteria</taxon>
        <taxon>Pseudomonadati</taxon>
        <taxon>Thermodesulfobacteriota</taxon>
        <taxon>Desulfobulbia</taxon>
        <taxon>Desulfobulbales</taxon>
        <taxon>Desulfobulbaceae</taxon>
        <taxon>Desulfurivibrio</taxon>
    </lineage>
</organism>
<dbReference type="InterPro" id="IPR029060">
    <property type="entry name" value="PIN-like_dom_sf"/>
</dbReference>
<accession>A0A7C2XWH5</accession>
<dbReference type="Pfam" id="PF02562">
    <property type="entry name" value="PhoH"/>
    <property type="match status" value="1"/>
</dbReference>
<feature type="domain" description="PIN" evidence="5">
    <location>
        <begin position="8"/>
        <end position="136"/>
    </location>
</feature>
<dbReference type="SMART" id="SM00670">
    <property type="entry name" value="PINc"/>
    <property type="match status" value="1"/>
</dbReference>